<keyword evidence="5 8" id="KW-0812">Transmembrane</keyword>
<keyword evidence="7 8" id="KW-0472">Membrane</keyword>
<dbReference type="InterPro" id="IPR058130">
    <property type="entry name" value="PEA_transf_C"/>
</dbReference>
<dbReference type="SUPFAM" id="SSF53649">
    <property type="entry name" value="Alkaline phosphatase-like"/>
    <property type="match status" value="1"/>
</dbReference>
<evidence type="ECO:0000313" key="12">
    <source>
        <dbReference type="Proteomes" id="UP001595967"/>
    </source>
</evidence>
<dbReference type="InterPro" id="IPR040423">
    <property type="entry name" value="PEA_transferase"/>
</dbReference>
<feature type="transmembrane region" description="Helical" evidence="8">
    <location>
        <begin position="168"/>
        <end position="191"/>
    </location>
</feature>
<comment type="subcellular location">
    <subcellularLocation>
        <location evidence="1">Cell inner membrane</location>
        <topology evidence="1">Multi-pass membrane protein</topology>
    </subcellularLocation>
</comment>
<dbReference type="Proteomes" id="UP001595967">
    <property type="component" value="Unassembled WGS sequence"/>
</dbReference>
<reference evidence="12" key="1">
    <citation type="journal article" date="2019" name="Int. J. Syst. Evol. Microbiol.">
        <title>The Global Catalogue of Microorganisms (GCM) 10K type strain sequencing project: providing services to taxonomists for standard genome sequencing and annotation.</title>
        <authorList>
            <consortium name="The Broad Institute Genomics Platform"/>
            <consortium name="The Broad Institute Genome Sequencing Center for Infectious Disease"/>
            <person name="Wu L."/>
            <person name="Ma J."/>
        </authorList>
    </citation>
    <scope>NUCLEOTIDE SEQUENCE [LARGE SCALE GENOMIC DNA]</scope>
    <source>
        <strain evidence="12">JCM 11650</strain>
    </source>
</reference>
<evidence type="ECO:0000256" key="2">
    <source>
        <dbReference type="ARBA" id="ARBA00022475"/>
    </source>
</evidence>
<proteinExistence type="predicted"/>
<dbReference type="EC" id="2.7.-.-" evidence="11"/>
<evidence type="ECO:0000259" key="10">
    <source>
        <dbReference type="Pfam" id="PF08019"/>
    </source>
</evidence>
<evidence type="ECO:0000313" key="11">
    <source>
        <dbReference type="EMBL" id="MFC4622449.1"/>
    </source>
</evidence>
<evidence type="ECO:0000259" key="9">
    <source>
        <dbReference type="Pfam" id="PF00884"/>
    </source>
</evidence>
<sequence>MIAVAAAKFPALIPALAGRLCRPSLLSLPPRTVALLLALWCAGPLNLTLWHKLSALEDFADPWALKRLTLGGLIAGATFVWLMFWSWPGLRRPAWSLHLLLAASVQHFMRSYGIVMDSSMLANSLHTNWTEAWALVTPALLVQVLLLAGLPIVWLYRGVQMPHQRRGWLRSALWLLAALIVLVGGSLRLYRDLAPLLRNHTEIRFMVNPLATVVSWANVTLKPIFKPKKPFQPVTAGAALGASYAAQAAGRHKPPLLVLVVGETARGDHFGLNGYARATTPQLAQRQVLSWAQVQSCGTNTIASVPCMFSPLGKEGYEGRKAEYGNLLDIVQAAGLGVRWLDNQSGCKGVCERIPSADAQAIATPAQRQQWCHDGECLDRLMLGELDGQLAAIPAAQRQQGVVLVLHPMGSHGPAYYRRSAPDSKHFTPECATHVTSDCSQQDLVNVYDNSLVETDAFLAQTIDWLRTQEQDFAPAMLYVGDHGESLGENGLYLHGLPYRIAPQAQKHVPWVLWPGTLQERTGWREACNRARLAQPLTHDAYFHTVLGMLDVRTPHYQRTLDALATCRPDTERHL</sequence>
<dbReference type="EMBL" id="JBHSEW010000007">
    <property type="protein sequence ID" value="MFC4622449.1"/>
    <property type="molecule type" value="Genomic_DNA"/>
</dbReference>
<evidence type="ECO:0000256" key="8">
    <source>
        <dbReference type="SAM" id="Phobius"/>
    </source>
</evidence>
<dbReference type="InterPro" id="IPR012549">
    <property type="entry name" value="EptA-like_N"/>
</dbReference>
<keyword evidence="6 8" id="KW-1133">Transmembrane helix</keyword>
<feature type="transmembrane region" description="Helical" evidence="8">
    <location>
        <begin position="70"/>
        <end position="87"/>
    </location>
</feature>
<feature type="domain" description="Sulfatase N-terminal" evidence="9">
    <location>
        <begin position="255"/>
        <end position="552"/>
    </location>
</feature>
<evidence type="ECO:0000256" key="1">
    <source>
        <dbReference type="ARBA" id="ARBA00004429"/>
    </source>
</evidence>
<evidence type="ECO:0000256" key="4">
    <source>
        <dbReference type="ARBA" id="ARBA00022679"/>
    </source>
</evidence>
<dbReference type="Pfam" id="PF00884">
    <property type="entry name" value="Sulfatase"/>
    <property type="match status" value="1"/>
</dbReference>
<accession>A0ABV9GXZ4</accession>
<protein>
    <submittedName>
        <fullName evidence="11">Phosphoethanolamine transferase</fullName>
        <ecNumber evidence="11">2.7.-.-</ecNumber>
    </submittedName>
</protein>
<evidence type="ECO:0000256" key="6">
    <source>
        <dbReference type="ARBA" id="ARBA00022989"/>
    </source>
</evidence>
<dbReference type="PANTHER" id="PTHR30443">
    <property type="entry name" value="INNER MEMBRANE PROTEIN"/>
    <property type="match status" value="1"/>
</dbReference>
<keyword evidence="3" id="KW-0997">Cell inner membrane</keyword>
<dbReference type="GO" id="GO:0016740">
    <property type="term" value="F:transferase activity"/>
    <property type="evidence" value="ECO:0007669"/>
    <property type="project" value="UniProtKB-KW"/>
</dbReference>
<keyword evidence="2" id="KW-1003">Cell membrane</keyword>
<keyword evidence="12" id="KW-1185">Reference proteome</keyword>
<evidence type="ECO:0000256" key="7">
    <source>
        <dbReference type="ARBA" id="ARBA00023136"/>
    </source>
</evidence>
<dbReference type="PANTHER" id="PTHR30443:SF0">
    <property type="entry name" value="PHOSPHOETHANOLAMINE TRANSFERASE EPTA"/>
    <property type="match status" value="1"/>
</dbReference>
<dbReference type="InterPro" id="IPR000917">
    <property type="entry name" value="Sulfatase_N"/>
</dbReference>
<keyword evidence="4 11" id="KW-0808">Transferase</keyword>
<dbReference type="InterPro" id="IPR017850">
    <property type="entry name" value="Alkaline_phosphatase_core_sf"/>
</dbReference>
<organism evidence="11 12">
    <name type="scientific">Comamonas nitrativorans</name>
    <dbReference type="NCBI Taxonomy" id="108437"/>
    <lineage>
        <taxon>Bacteria</taxon>
        <taxon>Pseudomonadati</taxon>
        <taxon>Pseudomonadota</taxon>
        <taxon>Betaproteobacteria</taxon>
        <taxon>Burkholderiales</taxon>
        <taxon>Comamonadaceae</taxon>
        <taxon>Comamonas</taxon>
    </lineage>
</organism>
<name>A0ABV9GXZ4_9BURK</name>
<feature type="transmembrane region" description="Helical" evidence="8">
    <location>
        <begin position="132"/>
        <end position="156"/>
    </location>
</feature>
<feature type="transmembrane region" description="Helical" evidence="8">
    <location>
        <begin position="33"/>
        <end position="50"/>
    </location>
</feature>
<evidence type="ECO:0000256" key="3">
    <source>
        <dbReference type="ARBA" id="ARBA00022519"/>
    </source>
</evidence>
<dbReference type="CDD" id="cd16017">
    <property type="entry name" value="LptA"/>
    <property type="match status" value="1"/>
</dbReference>
<gene>
    <name evidence="11" type="ORF">ACFO3A_09500</name>
</gene>
<dbReference type="Pfam" id="PF08019">
    <property type="entry name" value="EptA_B_N"/>
    <property type="match status" value="1"/>
</dbReference>
<dbReference type="Gene3D" id="3.40.720.10">
    <property type="entry name" value="Alkaline Phosphatase, subunit A"/>
    <property type="match status" value="1"/>
</dbReference>
<comment type="caution">
    <text evidence="11">The sequence shown here is derived from an EMBL/GenBank/DDBJ whole genome shotgun (WGS) entry which is preliminary data.</text>
</comment>
<dbReference type="RefSeq" id="WP_377725867.1">
    <property type="nucleotide sequence ID" value="NZ_JBHSEW010000007.1"/>
</dbReference>
<evidence type="ECO:0000256" key="5">
    <source>
        <dbReference type="ARBA" id="ARBA00022692"/>
    </source>
</evidence>
<feature type="domain" description="Phosphoethanolamine transferase N-terminal" evidence="10">
    <location>
        <begin position="77"/>
        <end position="219"/>
    </location>
</feature>